<feature type="transmembrane region" description="Helical" evidence="1">
    <location>
        <begin position="576"/>
        <end position="597"/>
    </location>
</feature>
<dbReference type="GO" id="GO:0005886">
    <property type="term" value="C:plasma membrane"/>
    <property type="evidence" value="ECO:0007669"/>
    <property type="project" value="TreeGrafter"/>
</dbReference>
<feature type="transmembrane region" description="Helical" evidence="1">
    <location>
        <begin position="126"/>
        <end position="143"/>
    </location>
</feature>
<name>A0A4R3KPU6_9SPHI</name>
<dbReference type="InterPro" id="IPR027463">
    <property type="entry name" value="AcrB_DN_DC_subdom"/>
</dbReference>
<keyword evidence="1" id="KW-0812">Transmembrane</keyword>
<feature type="transmembrane region" description="Helical" evidence="1">
    <location>
        <begin position="487"/>
        <end position="507"/>
    </location>
</feature>
<dbReference type="PRINTS" id="PR00702">
    <property type="entry name" value="ACRIFLAVINRP"/>
</dbReference>
<dbReference type="Gene3D" id="3.30.2090.10">
    <property type="entry name" value="Multidrug efflux transporter AcrB TolC docking domain, DN and DC subdomains"/>
    <property type="match status" value="1"/>
</dbReference>
<dbReference type="EMBL" id="SMAD01000007">
    <property type="protein sequence ID" value="TCS86474.1"/>
    <property type="molecule type" value="Genomic_DNA"/>
</dbReference>
<protein>
    <submittedName>
        <fullName evidence="2">Cu(I)/Ag(I) efflux system membrane protein CusA/SilA</fullName>
    </submittedName>
</protein>
<keyword evidence="1" id="KW-0472">Membrane</keyword>
<sequence length="647" mass="71500">MVKKINDKAESRHKPRLIPDEERMRIIARACKQVSRGVFFSTVIIITSFLPVFLLTGQEGKLFHPLAYTKTFIMIVDAILVVTLAPVIISFLMKGKFRGEQANPVNRVLEKVYTPMIKWVLKWRKTTIALNTLALLISIPMLMRMGTEFMPPLDEGSILFMPVTLPDVSNTEIKRILQVQDKIIKSVPEVEEVLGKAGRASTATDNSPLSMIETIIMLKPRSEWREGITKADIISELDAKLQIPGVVNGWTQPIINRINMLATGIRTDVGVKVFGQDLDTIYAVSERVKASLEGIAGIKDLYVEPVTGGKYLEIQINRDQLGRYGLSVDDVNMIVETAVGGTPVAQTIEGRERFSVSVRLPQDYRNSIDRLKRIPIQTASFGTVPLSAVADIAFVNGPPMINSDNAMLRGAVLFNVRDRDLGSTVQEAMETINGEVSSMPGGYYLEWSGQYENLIRGQRTLRLIAPIVLIVIFISLYLAFKSVREAILSLITIPFALIGGAYIVYFAGVNLSVAVAVGFIALFGIAVMTGIVMVIYLNDAMRQLVREKGNSASTITRQDLKEYVIRGAAGRLRPKLMTVSVVLLGLIPVLWATGVGTDVMKPIVLPMIGGVITSSIHILLVTPLIFLMTKEYELKKIGKLEVYDAKH</sequence>
<comment type="caution">
    <text evidence="2">The sequence shown here is derived from an EMBL/GenBank/DDBJ whole genome shotgun (WGS) entry which is preliminary data.</text>
</comment>
<feature type="transmembrane region" description="Helical" evidence="1">
    <location>
        <begin position="603"/>
        <end position="627"/>
    </location>
</feature>
<dbReference type="SUPFAM" id="SSF82866">
    <property type="entry name" value="Multidrug efflux transporter AcrB transmembrane domain"/>
    <property type="match status" value="2"/>
</dbReference>
<feature type="transmembrane region" description="Helical" evidence="1">
    <location>
        <begin position="67"/>
        <end position="92"/>
    </location>
</feature>
<dbReference type="OrthoDB" id="9760604at2"/>
<keyword evidence="3" id="KW-1185">Reference proteome</keyword>
<dbReference type="RefSeq" id="WP_132129492.1">
    <property type="nucleotide sequence ID" value="NZ_SMAD01000007.1"/>
</dbReference>
<reference evidence="2 3" key="1">
    <citation type="submission" date="2019-03" db="EMBL/GenBank/DDBJ databases">
        <title>Genomic Encyclopedia of Type Strains, Phase IV (KMG-IV): sequencing the most valuable type-strain genomes for metagenomic binning, comparative biology and taxonomic classification.</title>
        <authorList>
            <person name="Goeker M."/>
        </authorList>
    </citation>
    <scope>NUCLEOTIDE SEQUENCE [LARGE SCALE GENOMIC DNA]</scope>
    <source>
        <strain evidence="2 3">DSM 21100</strain>
    </source>
</reference>
<feature type="transmembrane region" description="Helical" evidence="1">
    <location>
        <begin position="513"/>
        <end position="537"/>
    </location>
</feature>
<proteinExistence type="predicted"/>
<dbReference type="Pfam" id="PF00873">
    <property type="entry name" value="ACR_tran"/>
    <property type="match status" value="1"/>
</dbReference>
<dbReference type="PANTHER" id="PTHR32063:SF19">
    <property type="entry name" value="CATION EFFLUX SYSTEM PROTEIN CUSA"/>
    <property type="match status" value="1"/>
</dbReference>
<accession>A0A4R3KPU6</accession>
<evidence type="ECO:0000313" key="2">
    <source>
        <dbReference type="EMBL" id="TCS86474.1"/>
    </source>
</evidence>
<dbReference type="PANTHER" id="PTHR32063">
    <property type="match status" value="1"/>
</dbReference>
<dbReference type="InterPro" id="IPR001036">
    <property type="entry name" value="Acrflvin-R"/>
</dbReference>
<evidence type="ECO:0000313" key="3">
    <source>
        <dbReference type="Proteomes" id="UP000295807"/>
    </source>
</evidence>
<dbReference type="Gene3D" id="1.20.1640.10">
    <property type="entry name" value="Multidrug efflux transporter AcrB transmembrane domain"/>
    <property type="match status" value="2"/>
</dbReference>
<gene>
    <name evidence="2" type="ORF">EDD80_1077</name>
</gene>
<organism evidence="2 3">
    <name type="scientific">Anseongella ginsenosidimutans</name>
    <dbReference type="NCBI Taxonomy" id="496056"/>
    <lineage>
        <taxon>Bacteria</taxon>
        <taxon>Pseudomonadati</taxon>
        <taxon>Bacteroidota</taxon>
        <taxon>Sphingobacteriia</taxon>
        <taxon>Sphingobacteriales</taxon>
        <taxon>Sphingobacteriaceae</taxon>
        <taxon>Anseongella</taxon>
    </lineage>
</organism>
<evidence type="ECO:0000256" key="1">
    <source>
        <dbReference type="SAM" id="Phobius"/>
    </source>
</evidence>
<keyword evidence="1" id="KW-1133">Transmembrane helix</keyword>
<dbReference type="Gene3D" id="3.30.70.1430">
    <property type="entry name" value="Multidrug efflux transporter AcrB pore domain"/>
    <property type="match status" value="1"/>
</dbReference>
<dbReference type="AlphaFoldDB" id="A0A4R3KPU6"/>
<dbReference type="SUPFAM" id="SSF82714">
    <property type="entry name" value="Multidrug efflux transporter AcrB TolC docking domain, DN and DC subdomains"/>
    <property type="match status" value="1"/>
</dbReference>
<dbReference type="Proteomes" id="UP000295807">
    <property type="component" value="Unassembled WGS sequence"/>
</dbReference>
<feature type="transmembrane region" description="Helical" evidence="1">
    <location>
        <begin position="463"/>
        <end position="480"/>
    </location>
</feature>
<feature type="transmembrane region" description="Helical" evidence="1">
    <location>
        <begin position="34"/>
        <end position="55"/>
    </location>
</feature>
<dbReference type="Gene3D" id="3.30.70.1440">
    <property type="entry name" value="Multidrug efflux transporter AcrB pore domain"/>
    <property type="match status" value="1"/>
</dbReference>
<dbReference type="GO" id="GO:0042910">
    <property type="term" value="F:xenobiotic transmembrane transporter activity"/>
    <property type="evidence" value="ECO:0007669"/>
    <property type="project" value="TreeGrafter"/>
</dbReference>